<dbReference type="InterPro" id="IPR008966">
    <property type="entry name" value="Adhesion_dom_sf"/>
</dbReference>
<dbReference type="InterPro" id="IPR053167">
    <property type="entry name" value="Spore_coat_component"/>
</dbReference>
<dbReference type="PANTHER" id="PTHR37089">
    <property type="entry name" value="PROTEIN U-RELATED"/>
    <property type="match status" value="1"/>
</dbReference>
<proteinExistence type="predicted"/>
<protein>
    <submittedName>
        <fullName evidence="3">SCPU domain-containing protein</fullName>
    </submittedName>
</protein>
<evidence type="ECO:0000259" key="2">
    <source>
        <dbReference type="Pfam" id="PF05229"/>
    </source>
</evidence>
<dbReference type="Pfam" id="PF05229">
    <property type="entry name" value="SCPU"/>
    <property type="match status" value="1"/>
</dbReference>
<gene>
    <name evidence="3" type="ORF">E2R62_06205</name>
</gene>
<dbReference type="EMBL" id="CP038008">
    <property type="protein sequence ID" value="QBY28482.1"/>
    <property type="molecule type" value="Genomic_DNA"/>
</dbReference>
<dbReference type="OMA" id="EIGVNQA"/>
<reference evidence="3" key="1">
    <citation type="submission" date="2019-03" db="EMBL/GenBank/DDBJ databases">
        <title>Complete genome sequence of enteropathogenic Citrobacter rodentium strain DBS100.</title>
        <authorList>
            <person name="Popov G."/>
            <person name="Fiebig A."/>
            <person name="Shideler S."/>
            <person name="Coombes B."/>
            <person name="Savchenko A."/>
        </authorList>
    </citation>
    <scope>NUCLEOTIDE SEQUENCE</scope>
    <source>
        <strain evidence="3">DBS100</strain>
    </source>
</reference>
<feature type="chain" id="PRO_5019795804" evidence="1">
    <location>
        <begin position="21"/>
        <end position="176"/>
    </location>
</feature>
<dbReference type="RefSeq" id="WP_012906166.1">
    <property type="nucleotide sequence ID" value="NZ_CAJTBI010000052.1"/>
</dbReference>
<dbReference type="AlphaFoldDB" id="A0A482PKY4"/>
<dbReference type="SUPFAM" id="SSF49401">
    <property type="entry name" value="Bacterial adhesins"/>
    <property type="match status" value="1"/>
</dbReference>
<accession>A0A482PKY4</accession>
<dbReference type="SMART" id="SM00972">
    <property type="entry name" value="SCPU"/>
    <property type="match status" value="1"/>
</dbReference>
<keyword evidence="1" id="KW-0732">Signal</keyword>
<feature type="signal peptide" evidence="1">
    <location>
        <begin position="1"/>
        <end position="20"/>
    </location>
</feature>
<dbReference type="InterPro" id="IPR007893">
    <property type="entry name" value="Spore_coat_U/FanG"/>
</dbReference>
<sequence length="176" mass="18297">MTRFLRGSGGWLRLFPAALAAVVSPVSAVTTQSFQLSATITPGCSVTTGSGAALGSLNFGSYSGVENRQVSSQFVPNAALTLACTPGVALSMTVDGGRYYGSVRNMQRDGGTQRVGYRLYSTSSLTANSEIGVNQPVSVTYTNSNNIALPLFGVAFLTGFSPAGNYSDLLTVTLSW</sequence>
<organism evidence="3">
    <name type="scientific">Citrobacter rodentium</name>
    <dbReference type="NCBI Taxonomy" id="67825"/>
    <lineage>
        <taxon>Bacteria</taxon>
        <taxon>Pseudomonadati</taxon>
        <taxon>Pseudomonadota</taxon>
        <taxon>Gammaproteobacteria</taxon>
        <taxon>Enterobacterales</taxon>
        <taxon>Enterobacteriaceae</taxon>
        <taxon>Citrobacter</taxon>
    </lineage>
</organism>
<evidence type="ECO:0000256" key="1">
    <source>
        <dbReference type="SAM" id="SignalP"/>
    </source>
</evidence>
<feature type="domain" description="Spore coat protein U/FanG" evidence="2">
    <location>
        <begin position="31"/>
        <end position="173"/>
    </location>
</feature>
<name>A0A482PKY4_CITRO</name>
<evidence type="ECO:0000313" key="3">
    <source>
        <dbReference type="EMBL" id="QBY28482.1"/>
    </source>
</evidence>